<evidence type="ECO:0008006" key="4">
    <source>
        <dbReference type="Google" id="ProtNLM"/>
    </source>
</evidence>
<dbReference type="Proteomes" id="UP000663868">
    <property type="component" value="Unassembled WGS sequence"/>
</dbReference>
<name>A0A819FAD1_9BILA</name>
<accession>A0A819FAD1</accession>
<evidence type="ECO:0000313" key="2">
    <source>
        <dbReference type="EMBL" id="CAF3865294.1"/>
    </source>
</evidence>
<organism evidence="2 3">
    <name type="scientific">Adineta steineri</name>
    <dbReference type="NCBI Taxonomy" id="433720"/>
    <lineage>
        <taxon>Eukaryota</taxon>
        <taxon>Metazoa</taxon>
        <taxon>Spiralia</taxon>
        <taxon>Gnathifera</taxon>
        <taxon>Rotifera</taxon>
        <taxon>Eurotatoria</taxon>
        <taxon>Bdelloidea</taxon>
        <taxon>Adinetida</taxon>
        <taxon>Adinetidae</taxon>
        <taxon>Adineta</taxon>
    </lineage>
</organism>
<dbReference type="AlphaFoldDB" id="A0A819FAD1"/>
<reference evidence="2" key="1">
    <citation type="submission" date="2021-02" db="EMBL/GenBank/DDBJ databases">
        <authorList>
            <person name="Nowell W R."/>
        </authorList>
    </citation>
    <scope>NUCLEOTIDE SEQUENCE</scope>
</reference>
<evidence type="ECO:0000313" key="3">
    <source>
        <dbReference type="Proteomes" id="UP000663868"/>
    </source>
</evidence>
<protein>
    <recommendedName>
        <fullName evidence="4">GIY-YIG domain-containing protein</fullName>
    </recommendedName>
</protein>
<evidence type="ECO:0000256" key="1">
    <source>
        <dbReference type="SAM" id="SignalP"/>
    </source>
</evidence>
<proteinExistence type="predicted"/>
<dbReference type="EMBL" id="CAJOBB010001495">
    <property type="protein sequence ID" value="CAF3865294.1"/>
    <property type="molecule type" value="Genomic_DNA"/>
</dbReference>
<keyword evidence="1" id="KW-0732">Signal</keyword>
<sequence>MTGTIQNIVRIVVAMHVAVVHVAVDDDSINYVDYDDLNSYIKDKSIIVSFDNTNRLFLLPIFPSTSNTTESNLLLANIPGHHLNFVQFDNRCRYAYHQPTSTRYTTDHQRRLSFLSRLWNINYDILECNFILLIKLAKLLGANRIHRFSISENDAYLNEDEYSIAMEFFLQVDIDLFYMKTCSYREAIPISNEISLICMNEPQVCYSMTQCNRTSCFLCYPSYKLTYRNDKPIIQFGPNQQHQFMNNYRSILNCPATCNTQNIIYVLTCPCQQVDYIGATSLSLAGRLSYHQKHSNRIVQEFLLGEKNITRIHHEIKSNEDLSKDSMALYQHTAHCPAAIQWFLDENPEYWIFVPIETNNDECRSTIDSNMFSYAQDISSPPINYQFTNQQKIEIDRFFHEEKYLKSPINDRLDLYQAAIVAILPTNGSNALRQFIEALFITHTEAQLNTDGHLDKLLFSDGIINNQNDFSKENIWCKDLIIMLRQRLLSTDVLPLDSVRNIRPTRRLKSNRVNVSTQTLEMDITNKEDVHMKLDYSRQCYIPITMFAPHIRLQSILPIFPEMNEFNEFYPLLTNIPNEQLSMEENARRITGNYTYLINNNCSINNNELYQLIQSHLIYFSQCWNVDQIILIVNINRLFVVLDQLKFKSFIDERQQEKLYGFNIKEWFMILEYYLQMDVECFFMKTNPFRHNQSKSFIQEYLFCRTAPESQYSMKQCNNKECRFCYERFDLTDRFEPAMNFSTKQVHQFINTYRVYLNRDVTCTTSNVIYALTCPCHQYDYIGRCNIPFRDRMMRHRMNGCRVMSNFFLGKIVADRLQSEQPDESIKDIHNKLYQHSTQCSISLQIFLKSHPSYWCFVPMTIEEAMIDDIDIKSNEISILTHNPTNEERQKISQYQRDPQLVRWCMDHLPEPPRNYRFSMRQKIEQFVFIRDRIDLFPSRFLDLYNAAIVIALPEHCSDDVRLVIHSLLLAYAEPKLNMMYNSIDSFEYNTDDKNKWWFQHLIRPIQNN</sequence>
<gene>
    <name evidence="2" type="ORF">KXQ929_LOCUS20890</name>
</gene>
<feature type="chain" id="PRO_5032322127" description="GIY-YIG domain-containing protein" evidence="1">
    <location>
        <begin position="23"/>
        <end position="1009"/>
    </location>
</feature>
<comment type="caution">
    <text evidence="2">The sequence shown here is derived from an EMBL/GenBank/DDBJ whole genome shotgun (WGS) entry which is preliminary data.</text>
</comment>
<feature type="signal peptide" evidence="1">
    <location>
        <begin position="1"/>
        <end position="22"/>
    </location>
</feature>